<feature type="signal peptide" evidence="1">
    <location>
        <begin position="1"/>
        <end position="19"/>
    </location>
</feature>
<dbReference type="RefSeq" id="WP_249847338.1">
    <property type="nucleotide sequence ID" value="NZ_JAMGBD010000001.1"/>
</dbReference>
<dbReference type="Proteomes" id="UP001165363">
    <property type="component" value="Unassembled WGS sequence"/>
</dbReference>
<gene>
    <name evidence="2" type="ORF">LZ536_05775</name>
</gene>
<evidence type="ECO:0000313" key="3">
    <source>
        <dbReference type="Proteomes" id="UP001165363"/>
    </source>
</evidence>
<accession>A0ABT0RLH0</accession>
<evidence type="ECO:0000313" key="2">
    <source>
        <dbReference type="EMBL" id="MCL6683413.1"/>
    </source>
</evidence>
<comment type="caution">
    <text evidence="2">The sequence shown here is derived from an EMBL/GenBank/DDBJ whole genome shotgun (WGS) entry which is preliminary data.</text>
</comment>
<keyword evidence="3" id="KW-1185">Reference proteome</keyword>
<feature type="chain" id="PRO_5045366388" evidence="1">
    <location>
        <begin position="20"/>
        <end position="115"/>
    </location>
</feature>
<organism evidence="2 3">
    <name type="scientific">Sphingomonas alba</name>
    <dbReference type="NCBI Taxonomy" id="2908208"/>
    <lineage>
        <taxon>Bacteria</taxon>
        <taxon>Pseudomonadati</taxon>
        <taxon>Pseudomonadota</taxon>
        <taxon>Alphaproteobacteria</taxon>
        <taxon>Sphingomonadales</taxon>
        <taxon>Sphingomonadaceae</taxon>
        <taxon>Sphingomonas</taxon>
    </lineage>
</organism>
<protein>
    <submittedName>
        <fullName evidence="2">Uncharacterized protein</fullName>
    </submittedName>
</protein>
<dbReference type="EMBL" id="JAMGBD010000001">
    <property type="protein sequence ID" value="MCL6683413.1"/>
    <property type="molecule type" value="Genomic_DNA"/>
</dbReference>
<reference evidence="2" key="1">
    <citation type="submission" date="2022-05" db="EMBL/GenBank/DDBJ databases">
        <authorList>
            <person name="Jo J.-H."/>
            <person name="Im W.-T."/>
        </authorList>
    </citation>
    <scope>NUCLEOTIDE SEQUENCE</scope>
    <source>
        <strain evidence="2">SE158</strain>
    </source>
</reference>
<sequence length="115" mass="12719">MTAFIAALLLAAGAPATVAGDYRTHQMEVGAELLLKDDGTFLYSLDYGAVSEAAQGHWSVKDGAVRLQSDPLSADLMREIERSDAKFQNQRLPIDKGDLLLQRWDTIFTFSRDDE</sequence>
<keyword evidence="1" id="KW-0732">Signal</keyword>
<evidence type="ECO:0000256" key="1">
    <source>
        <dbReference type="SAM" id="SignalP"/>
    </source>
</evidence>
<name>A0ABT0RLH0_9SPHN</name>
<proteinExistence type="predicted"/>